<comment type="similarity">
    <text evidence="1 4">Belongs to the eukaryotic ribosomal protein eL6 family.</text>
</comment>
<evidence type="ECO:0000313" key="7">
    <source>
        <dbReference type="Proteomes" id="UP000672032"/>
    </source>
</evidence>
<evidence type="ECO:0000256" key="3">
    <source>
        <dbReference type="ARBA" id="ARBA00023274"/>
    </source>
</evidence>
<dbReference type="GO" id="GO:0003735">
    <property type="term" value="F:structural constituent of ribosome"/>
    <property type="evidence" value="ECO:0007669"/>
    <property type="project" value="InterPro"/>
</dbReference>
<dbReference type="PANTHER" id="PTHR10715:SF0">
    <property type="entry name" value="LARGE RIBOSOMAL SUBUNIT PROTEIN EL6"/>
    <property type="match status" value="1"/>
</dbReference>
<protein>
    <recommendedName>
        <fullName evidence="4">60S ribosomal protein L6</fullName>
    </recommendedName>
</protein>
<dbReference type="EMBL" id="CP063405">
    <property type="protein sequence ID" value="QSZ29873.1"/>
    <property type="molecule type" value="Genomic_DNA"/>
</dbReference>
<dbReference type="InterPro" id="IPR049633">
    <property type="entry name" value="Ribosomal_eL6_CS"/>
</dbReference>
<keyword evidence="2 4" id="KW-0689">Ribosomal protein</keyword>
<proteinExistence type="inferred from homology"/>
<dbReference type="GO" id="GO:0002181">
    <property type="term" value="P:cytoplasmic translation"/>
    <property type="evidence" value="ECO:0007669"/>
    <property type="project" value="TreeGrafter"/>
</dbReference>
<dbReference type="InterPro" id="IPR014722">
    <property type="entry name" value="Rib_uL2_dom2"/>
</dbReference>
<dbReference type="PROSITE" id="PS01170">
    <property type="entry name" value="RIBOSOMAL_L6E"/>
    <property type="match status" value="1"/>
</dbReference>
<dbReference type="CDD" id="cd13156">
    <property type="entry name" value="KOW_RPL6"/>
    <property type="match status" value="1"/>
</dbReference>
<evidence type="ECO:0000256" key="5">
    <source>
        <dbReference type="SAM" id="MobiDB-lite"/>
    </source>
</evidence>
<reference evidence="6" key="1">
    <citation type="submission" date="2020-10" db="EMBL/GenBank/DDBJ databases">
        <title>Genome Sequence of Monilinia vaccinii-corymbosi Sheds Light on Mummy Berry Disease Infection of Blueberry and Mating Type.</title>
        <authorList>
            <person name="Yow A.G."/>
            <person name="Zhang Y."/>
            <person name="Bansal K."/>
            <person name="Eacker S.M."/>
            <person name="Sullivan S."/>
            <person name="Liachko I."/>
            <person name="Cubeta M.A."/>
            <person name="Rollins J.A."/>
            <person name="Ashrafi H."/>
        </authorList>
    </citation>
    <scope>NUCLEOTIDE SEQUENCE</scope>
    <source>
        <strain evidence="6">RL-1</strain>
    </source>
</reference>
<accession>A0A8A3NWI4</accession>
<dbReference type="GO" id="GO:0022625">
    <property type="term" value="C:cytosolic large ribosomal subunit"/>
    <property type="evidence" value="ECO:0007669"/>
    <property type="project" value="TreeGrafter"/>
</dbReference>
<dbReference type="SUPFAM" id="SSF50104">
    <property type="entry name" value="Translation proteins SH3-like domain"/>
    <property type="match status" value="1"/>
</dbReference>
<dbReference type="InterPro" id="IPR000915">
    <property type="entry name" value="60S_ribosomal_eL6"/>
</dbReference>
<dbReference type="OrthoDB" id="2436667at2759"/>
<dbReference type="Gene3D" id="2.30.30.30">
    <property type="match status" value="1"/>
</dbReference>
<evidence type="ECO:0000256" key="2">
    <source>
        <dbReference type="ARBA" id="ARBA00022980"/>
    </source>
</evidence>
<dbReference type="InterPro" id="IPR008991">
    <property type="entry name" value="Translation_prot_SH3-like_sf"/>
</dbReference>
<dbReference type="PANTHER" id="PTHR10715">
    <property type="entry name" value="60S RIBOSOMAL PROTEIN L6"/>
    <property type="match status" value="1"/>
</dbReference>
<keyword evidence="3 4" id="KW-0687">Ribonucleoprotein</keyword>
<dbReference type="GO" id="GO:0003723">
    <property type="term" value="F:RNA binding"/>
    <property type="evidence" value="ECO:0007669"/>
    <property type="project" value="TreeGrafter"/>
</dbReference>
<feature type="region of interest" description="Disordered" evidence="5">
    <location>
        <begin position="1"/>
        <end position="23"/>
    </location>
</feature>
<keyword evidence="7" id="KW-1185">Reference proteome</keyword>
<dbReference type="AlphaFoldDB" id="A0A8A3NWI4"/>
<evidence type="ECO:0000313" key="6">
    <source>
        <dbReference type="EMBL" id="QSZ29873.1"/>
    </source>
</evidence>
<gene>
    <name evidence="6" type="ORF">DSL72_004391</name>
</gene>
<dbReference type="Proteomes" id="UP000672032">
    <property type="component" value="Chromosome 1"/>
</dbReference>
<sequence length="219" mass="24501">MSATEATQEKTFGKSTRVVSNQKAQKYYPAEDVSKPRKVRKSIRPAKVRPSLEPGKVLILLAGRFRGKRVVLLKVLEQGVLLVTGPFKVNGVPIRRVNARYVIATSTKVDLEGIDQAKIEEISNPKYFAREKSEKKASEEAFFKQGEKPEVRYYTGVISYLHEINKSKQKKQPSSSRAADQKTIDSAILSSLKKTPELASYLGSSFSLRKGDKPHAMVF</sequence>
<feature type="compositionally biased region" description="Polar residues" evidence="5">
    <location>
        <begin position="13"/>
        <end position="23"/>
    </location>
</feature>
<dbReference type="FunFam" id="2.30.30.30:FF:000014">
    <property type="entry name" value="60S ribosomal protein L6"/>
    <property type="match status" value="1"/>
</dbReference>
<name>A0A8A3NWI4_9HELO</name>
<dbReference type="Pfam" id="PF01159">
    <property type="entry name" value="Ribosomal_L6e"/>
    <property type="match status" value="1"/>
</dbReference>
<evidence type="ECO:0000256" key="1">
    <source>
        <dbReference type="ARBA" id="ARBA00010592"/>
    </source>
</evidence>
<dbReference type="GO" id="GO:0000027">
    <property type="term" value="P:ribosomal large subunit assembly"/>
    <property type="evidence" value="ECO:0007669"/>
    <property type="project" value="TreeGrafter"/>
</dbReference>
<organism evidence="6 7">
    <name type="scientific">Monilinia vaccinii-corymbosi</name>
    <dbReference type="NCBI Taxonomy" id="61207"/>
    <lineage>
        <taxon>Eukaryota</taxon>
        <taxon>Fungi</taxon>
        <taxon>Dikarya</taxon>
        <taxon>Ascomycota</taxon>
        <taxon>Pezizomycotina</taxon>
        <taxon>Leotiomycetes</taxon>
        <taxon>Helotiales</taxon>
        <taxon>Sclerotiniaceae</taxon>
        <taxon>Monilinia</taxon>
    </lineage>
</organism>
<dbReference type="InterPro" id="IPR041997">
    <property type="entry name" value="Ribosomal_eL6_KOW"/>
</dbReference>
<evidence type="ECO:0000256" key="4">
    <source>
        <dbReference type="RuleBase" id="RU000662"/>
    </source>
</evidence>